<name>A0A6J2YQ16_SITOR</name>
<feature type="region of interest" description="Disordered" evidence="1">
    <location>
        <begin position="851"/>
        <end position="928"/>
    </location>
</feature>
<protein>
    <submittedName>
        <fullName evidence="4">Cordon-bleu protein-like 1 isoform X1</fullName>
    </submittedName>
</protein>
<feature type="region of interest" description="Disordered" evidence="1">
    <location>
        <begin position="942"/>
        <end position="969"/>
    </location>
</feature>
<dbReference type="InterPro" id="IPR029071">
    <property type="entry name" value="Ubiquitin-like_domsf"/>
</dbReference>
<feature type="compositionally biased region" description="Polar residues" evidence="1">
    <location>
        <begin position="1113"/>
        <end position="1135"/>
    </location>
</feature>
<dbReference type="PROSITE" id="PS51082">
    <property type="entry name" value="WH2"/>
    <property type="match status" value="1"/>
</dbReference>
<feature type="region of interest" description="Disordered" evidence="1">
    <location>
        <begin position="277"/>
        <end position="530"/>
    </location>
</feature>
<accession>A0A6J2YQ16</accession>
<feature type="region of interest" description="Disordered" evidence="1">
    <location>
        <begin position="1670"/>
        <end position="1704"/>
    </location>
</feature>
<evidence type="ECO:0000259" key="2">
    <source>
        <dbReference type="PROSITE" id="PS51082"/>
    </source>
</evidence>
<evidence type="ECO:0000313" key="3">
    <source>
        <dbReference type="Proteomes" id="UP000504635"/>
    </source>
</evidence>
<evidence type="ECO:0000256" key="1">
    <source>
        <dbReference type="SAM" id="MobiDB-lite"/>
    </source>
</evidence>
<feature type="compositionally biased region" description="Polar residues" evidence="1">
    <location>
        <begin position="466"/>
        <end position="484"/>
    </location>
</feature>
<feature type="compositionally biased region" description="Basic and acidic residues" evidence="1">
    <location>
        <begin position="316"/>
        <end position="326"/>
    </location>
</feature>
<keyword evidence="3" id="KW-1185">Reference proteome</keyword>
<dbReference type="GO" id="GO:0003785">
    <property type="term" value="F:actin monomer binding"/>
    <property type="evidence" value="ECO:0007669"/>
    <property type="project" value="InterPro"/>
</dbReference>
<evidence type="ECO:0000313" key="4">
    <source>
        <dbReference type="RefSeq" id="XP_030765379.1"/>
    </source>
</evidence>
<dbReference type="PANTHER" id="PTHR21557:SF2">
    <property type="entry name" value="CORDON-BLEU PROTEIN-LIKE 1"/>
    <property type="match status" value="1"/>
</dbReference>
<feature type="compositionally biased region" description="Basic and acidic residues" evidence="1">
    <location>
        <begin position="895"/>
        <end position="907"/>
    </location>
</feature>
<dbReference type="KEGG" id="soy:115889505"/>
<feature type="compositionally biased region" description="Pro residues" evidence="1">
    <location>
        <begin position="1672"/>
        <end position="1681"/>
    </location>
</feature>
<dbReference type="InParanoid" id="A0A6J2YQ16"/>
<feature type="compositionally biased region" description="Low complexity" evidence="1">
    <location>
        <begin position="277"/>
        <end position="292"/>
    </location>
</feature>
<proteinExistence type="predicted"/>
<feature type="compositionally biased region" description="Polar residues" evidence="1">
    <location>
        <begin position="1092"/>
        <end position="1102"/>
    </location>
</feature>
<dbReference type="InterPro" id="IPR003124">
    <property type="entry name" value="WH2_dom"/>
</dbReference>
<feature type="compositionally biased region" description="Basic and acidic residues" evidence="1">
    <location>
        <begin position="346"/>
        <end position="356"/>
    </location>
</feature>
<dbReference type="RefSeq" id="XP_030765379.1">
    <property type="nucleotide sequence ID" value="XM_030909519.1"/>
</dbReference>
<dbReference type="PANTHER" id="PTHR21557">
    <property type="entry name" value="CORDON-BLEU"/>
    <property type="match status" value="1"/>
</dbReference>
<reference evidence="4" key="1">
    <citation type="submission" date="2025-08" db="UniProtKB">
        <authorList>
            <consortium name="RefSeq"/>
        </authorList>
    </citation>
    <scope>IDENTIFICATION</scope>
    <source>
        <tissue evidence="4">Gonads</tissue>
    </source>
</reference>
<feature type="region of interest" description="Disordered" evidence="1">
    <location>
        <begin position="1090"/>
        <end position="1135"/>
    </location>
</feature>
<dbReference type="GeneID" id="115889505"/>
<gene>
    <name evidence="4" type="primary">LOC115889505</name>
</gene>
<feature type="compositionally biased region" description="Polar residues" evidence="1">
    <location>
        <begin position="851"/>
        <end position="875"/>
    </location>
</feature>
<sequence length="1725" mass="191989">MLTANVLCLKKKKRRTYSLSNANRCRSGFEAGCSKNERSRAGTVTMMQITEDTPPDMLAGAMDLTVHLPNGRSTKMSIERSTPMMDLLVQITVANHLQLSNHTLQALGMAPSLEHSDIVLPFKPNTPIGALDTQHVRVLPKEKTLPAPKYIAPGHQPFESTFRLKVHLPRNQLYVTRVSRNVLLEDIMKKVCEEKNLDPVKYEFKHPGNLDTVLNPKLTLSDYQITEIYVVAKGTANLNQAFSTADIMSLRKEEERKQMHNKTGGGVFNLIFKRGKSSMGSGSVSSDNRSISPTHSDDSRSVTPPAVQAPPIVALPKKDPPPERPKPPQRKRRPAPKPPQIQISDTRSEDSGDKNEAVAGRAELPQEPPPKKASDNGLTICHSRNSSDSSGYHEASILSDHCANTSLPRSRPKSAYVGGSELPAQSTSNLGRMAVHSRSTTSLVTGRRKKAAPPPPPLAISPASSVITQSEKPSPLVASQSDITVTAELSEVLETSLTPTTNPTPKPKPRHKGPPVPMRQRPKSQQIRSTDYTHFEKLEDHNQVLAKVKQSEEVHTQDYQENLNVYLKSNKTDIEKPKRKINSTLDESMRERRPIPLDFKLGKQPIRISSNAEVASTDYSIEEMLPSLEVVNPFNADKENFQSPVFQPHLNSDSLNVSISSLQQSFVSDIFSSQEFLNESKPSIVAVIPKTPKSEHKYNSNKDSFGKKRCFQIGSSILEKNFDAESSSISSKRSYDSKSSRNSVVNVSDDEIGDIDEEMFSGSLSRASRKKRPEVFNQLFGMHSFEEDVQTPSFQRNTSLGSFSSMSSVPGLNGAKMRKWNNSETLDSTSLKSVGVTNKWVVAEATNTESITSTNYTPGQTPFDSLPLESSTPVKNQPEDKSLESTDSGIAQDAQSEKEKESDEDLRLGTPPPPPILDDIPNEINYSNQPQKLPEISAEVNFSSKGDTQPKSESELPDSFTKQQVPVSEPPPLVIQEAEVADVDWQYQLPSPPKAFRDSSPPTFLQNETNTVSDFKDSVVTSPELFEKLKILEDNQSENGTLTSDITSIASDDPLNSLSLEHLEKRKSLVYNRELSTSLKMTDSLESKSRNMDNFTSMTGNFQPKYESRRASTDSQKQPVKPTRTTVGQSQNHHTLPNFKISTYDVPKQNITVFEDDTIRSNTHSSTTTSRTHTGKAVENIPIFNKKQTSVSEEKEYKFYKPTPTNFGSFSSVARSGSFSIDSRFAGKPVSRSKSSLTLNKYQADNKGQESISRSNSLFDVSGLQSLEVMKLIQNKLSTPTGSMENISYKEKITVPQKQVANVEVTPKEPTKIPDFEILKEKTPHSPEPVKKYYYRGPPAVNMTTWSERPKVPVAVKEDEDYKLGNMNVSSKLIVKTTNNDMASNNTVEVKSNGLERNVNVHINGKLTTNSRNHNAIGSGSEQITQKSGNVIIKIGSANDSNNYIRKLDNKHFVDPPVYRKAFTNINRNDGFLHSNQRPHSIAFDSEFDPSRVPVVRSVELKKQYKNMHNTNTSVTHISGNDIVNHEYQNNKYTDTFVEKFRSTENLRHSEKQESEPNRKVFRVNSIKPAEHQPSTPTVRGFRNPSTNTNTNNRFSWHVSTNYGTLPHKPILEKEYNTNQNVPFSQSNLRRTESSKLIKTDANSNDIESSGRLPKPTMENVSTRNKLIVTQGPPPPPPPQIPKVALKKPTPVESKINSQPTDARDMLLESIRNFGGKKGLKTVKA</sequence>
<feature type="domain" description="WH2" evidence="2">
    <location>
        <begin position="1703"/>
        <end position="1723"/>
    </location>
</feature>
<dbReference type="InterPro" id="IPR039895">
    <property type="entry name" value="COBL-like"/>
</dbReference>
<dbReference type="Proteomes" id="UP000504635">
    <property type="component" value="Unplaced"/>
</dbReference>
<dbReference type="OrthoDB" id="8882621at2759"/>
<dbReference type="SUPFAM" id="SSF54236">
    <property type="entry name" value="Ubiquitin-like"/>
    <property type="match status" value="1"/>
</dbReference>
<dbReference type="Gene3D" id="3.10.20.90">
    <property type="entry name" value="Phosphatidylinositol 3-kinase Catalytic Subunit, Chain A, domain 1"/>
    <property type="match status" value="1"/>
</dbReference>
<organism evidence="3 4">
    <name type="scientific">Sitophilus oryzae</name>
    <name type="common">Rice weevil</name>
    <name type="synonym">Curculio oryzae</name>
    <dbReference type="NCBI Taxonomy" id="7048"/>
    <lineage>
        <taxon>Eukaryota</taxon>
        <taxon>Metazoa</taxon>
        <taxon>Ecdysozoa</taxon>
        <taxon>Arthropoda</taxon>
        <taxon>Hexapoda</taxon>
        <taxon>Insecta</taxon>
        <taxon>Pterygota</taxon>
        <taxon>Neoptera</taxon>
        <taxon>Endopterygota</taxon>
        <taxon>Coleoptera</taxon>
        <taxon>Polyphaga</taxon>
        <taxon>Cucujiformia</taxon>
        <taxon>Curculionidae</taxon>
        <taxon>Dryophthorinae</taxon>
        <taxon>Sitophilus</taxon>
    </lineage>
</organism>
<feature type="region of interest" description="Disordered" evidence="1">
    <location>
        <begin position="1570"/>
        <end position="1596"/>
    </location>
</feature>